<protein>
    <submittedName>
        <fullName evidence="1">Uncharacterized protein</fullName>
    </submittedName>
</protein>
<evidence type="ECO:0000313" key="1">
    <source>
        <dbReference type="EMBL" id="CAF9938754.1"/>
    </source>
</evidence>
<sequence length="86" mass="9002">MPSDDREEVVVCAVEDALEATAVGDTKADDRPVVEEILDPDSDDEKMTETATVASPATVGTSVWIELSVAPGVEQPTPPPLPLTAI</sequence>
<evidence type="ECO:0000313" key="2">
    <source>
        <dbReference type="Proteomes" id="UP000664203"/>
    </source>
</evidence>
<reference evidence="1" key="1">
    <citation type="submission" date="2021-03" db="EMBL/GenBank/DDBJ databases">
        <authorList>
            <person name="Tagirdzhanova G."/>
        </authorList>
    </citation>
    <scope>NUCLEOTIDE SEQUENCE</scope>
</reference>
<keyword evidence="2" id="KW-1185">Reference proteome</keyword>
<proteinExistence type="predicted"/>
<dbReference type="EMBL" id="CAJPDR010000524">
    <property type="protein sequence ID" value="CAF9938754.1"/>
    <property type="molecule type" value="Genomic_DNA"/>
</dbReference>
<accession>A0A8H3J132</accession>
<dbReference type="AlphaFoldDB" id="A0A8H3J132"/>
<gene>
    <name evidence="1" type="ORF">ALECFALPRED_007838</name>
</gene>
<organism evidence="1 2">
    <name type="scientific">Alectoria fallacina</name>
    <dbReference type="NCBI Taxonomy" id="1903189"/>
    <lineage>
        <taxon>Eukaryota</taxon>
        <taxon>Fungi</taxon>
        <taxon>Dikarya</taxon>
        <taxon>Ascomycota</taxon>
        <taxon>Pezizomycotina</taxon>
        <taxon>Lecanoromycetes</taxon>
        <taxon>OSLEUM clade</taxon>
        <taxon>Lecanoromycetidae</taxon>
        <taxon>Lecanorales</taxon>
        <taxon>Lecanorineae</taxon>
        <taxon>Parmeliaceae</taxon>
        <taxon>Alectoria</taxon>
    </lineage>
</organism>
<dbReference type="Proteomes" id="UP000664203">
    <property type="component" value="Unassembled WGS sequence"/>
</dbReference>
<name>A0A8H3J132_9LECA</name>
<comment type="caution">
    <text evidence="1">The sequence shown here is derived from an EMBL/GenBank/DDBJ whole genome shotgun (WGS) entry which is preliminary data.</text>
</comment>